<dbReference type="GO" id="GO:0005975">
    <property type="term" value="P:carbohydrate metabolic process"/>
    <property type="evidence" value="ECO:0007669"/>
    <property type="project" value="InterPro"/>
</dbReference>
<dbReference type="InterPro" id="IPR011050">
    <property type="entry name" value="Pectin_lyase_fold/virulence"/>
</dbReference>
<dbReference type="EMBL" id="JAJSON010000001">
    <property type="protein sequence ID" value="MCG9970034.1"/>
    <property type="molecule type" value="Genomic_DNA"/>
</dbReference>
<name>A0A9X2A3N8_9FLAO</name>
<protein>
    <submittedName>
        <fullName evidence="5">Glycoside hydrolase family 28 protein</fullName>
    </submittedName>
</protein>
<comment type="caution">
    <text evidence="5">The sequence shown here is derived from an EMBL/GenBank/DDBJ whole genome shotgun (WGS) entry which is preliminary data.</text>
</comment>
<evidence type="ECO:0000313" key="6">
    <source>
        <dbReference type="Proteomes" id="UP001139344"/>
    </source>
</evidence>
<dbReference type="GO" id="GO:0004650">
    <property type="term" value="F:polygalacturonase activity"/>
    <property type="evidence" value="ECO:0007669"/>
    <property type="project" value="InterPro"/>
</dbReference>
<accession>A0A9X2A3N8</accession>
<reference evidence="5" key="1">
    <citation type="submission" date="2021-12" db="EMBL/GenBank/DDBJ databases">
        <title>Description of Gramella crocea sp. nov., a new bacterium isolated from activated sludge.</title>
        <authorList>
            <person name="Zhang X."/>
        </authorList>
    </citation>
    <scope>NUCLEOTIDE SEQUENCE</scope>
    <source>
        <strain evidence="5">YB25</strain>
    </source>
</reference>
<dbReference type="Proteomes" id="UP001139344">
    <property type="component" value="Unassembled WGS sequence"/>
</dbReference>
<dbReference type="PROSITE" id="PS51257">
    <property type="entry name" value="PROKAR_LIPOPROTEIN"/>
    <property type="match status" value="1"/>
</dbReference>
<dbReference type="InterPro" id="IPR012334">
    <property type="entry name" value="Pectin_lyas_fold"/>
</dbReference>
<dbReference type="Pfam" id="PF00295">
    <property type="entry name" value="Glyco_hydro_28"/>
    <property type="match status" value="1"/>
</dbReference>
<keyword evidence="6" id="KW-1185">Reference proteome</keyword>
<evidence type="ECO:0000256" key="4">
    <source>
        <dbReference type="RuleBase" id="RU361169"/>
    </source>
</evidence>
<dbReference type="SMART" id="SM00710">
    <property type="entry name" value="PbH1"/>
    <property type="match status" value="4"/>
</dbReference>
<dbReference type="AlphaFoldDB" id="A0A9X2A3N8"/>
<dbReference type="PANTHER" id="PTHR31339:SF9">
    <property type="entry name" value="PLASMIN AND FIBRONECTIN-BINDING PROTEIN A"/>
    <property type="match status" value="1"/>
</dbReference>
<dbReference type="Gene3D" id="2.160.20.10">
    <property type="entry name" value="Single-stranded right-handed beta-helix, Pectin lyase-like"/>
    <property type="match status" value="1"/>
</dbReference>
<comment type="similarity">
    <text evidence="1 4">Belongs to the glycosyl hydrolase 28 family.</text>
</comment>
<keyword evidence="2 4" id="KW-0378">Hydrolase</keyword>
<dbReference type="InterPro" id="IPR006626">
    <property type="entry name" value="PbH1"/>
</dbReference>
<gene>
    <name evidence="5" type="ORF">LU635_00175</name>
</gene>
<dbReference type="InterPro" id="IPR000743">
    <property type="entry name" value="Glyco_hydro_28"/>
</dbReference>
<dbReference type="SUPFAM" id="SSF51126">
    <property type="entry name" value="Pectin lyase-like"/>
    <property type="match status" value="1"/>
</dbReference>
<evidence type="ECO:0000313" key="5">
    <source>
        <dbReference type="EMBL" id="MCG9970034.1"/>
    </source>
</evidence>
<organism evidence="5 6">
    <name type="scientific">Christiangramia crocea</name>
    <dbReference type="NCBI Taxonomy" id="2904124"/>
    <lineage>
        <taxon>Bacteria</taxon>
        <taxon>Pseudomonadati</taxon>
        <taxon>Bacteroidota</taxon>
        <taxon>Flavobacteriia</taxon>
        <taxon>Flavobacteriales</taxon>
        <taxon>Flavobacteriaceae</taxon>
        <taxon>Christiangramia</taxon>
    </lineage>
</organism>
<dbReference type="RefSeq" id="WP_240095167.1">
    <property type="nucleotide sequence ID" value="NZ_JAJSON010000001.1"/>
</dbReference>
<evidence type="ECO:0000256" key="2">
    <source>
        <dbReference type="ARBA" id="ARBA00022801"/>
    </source>
</evidence>
<dbReference type="PANTHER" id="PTHR31339">
    <property type="entry name" value="PECTIN LYASE-RELATED"/>
    <property type="match status" value="1"/>
</dbReference>
<sequence>MGKSTIMLTFRLVLFSTLILVSCEDNQKDKSTKNSKDESQGFMPDWVANAGAKEIEFKDSIYYVNDYDAIDDGSELTTEAIQMAIDECHENGGGTVAFKPGVYLTGAVFVKEGINFRIDKGVEIRGSENIEDYTLIDTRVAGIEIKWPAALINVRDQKNVRISGNGLVDGQGKVYWDYYWKLRKEYESKGLRWIVDYDARRPRTFLISNSENVFLKDLNIQKAGFWTVQVLYSKYVTVDGITIRNNIGGHGPSTDGIDIDSSQWILVQNCDIDCNDDNFCLKAGRDWDGLRVDKPTQYVVIKDCIARRGAGLFTIGSETSGDIRHVYVSNIRGIGTSNGLNIKSAMTRGGTVEDIYLENIKMDSVGTFMEVSMNWNPSYSYSKLPKNYDIDSVPDHWRTLLKRVEPASRGIPKFRNISLYNIQVQNAKRAINVNGIDSSLVENITLKDVHIQGKTAGQINYSKNWNLNNVSLDIEDGTQLNINNSKKVEFPDSIYAFN</sequence>
<keyword evidence="3 4" id="KW-0326">Glycosidase</keyword>
<proteinExistence type="inferred from homology"/>
<dbReference type="InterPro" id="IPR051801">
    <property type="entry name" value="GH28_Enzymes"/>
</dbReference>
<evidence type="ECO:0000256" key="1">
    <source>
        <dbReference type="ARBA" id="ARBA00008834"/>
    </source>
</evidence>
<evidence type="ECO:0000256" key="3">
    <source>
        <dbReference type="ARBA" id="ARBA00023295"/>
    </source>
</evidence>